<feature type="chain" id="PRO_5013389709" evidence="1">
    <location>
        <begin position="28"/>
        <end position="213"/>
    </location>
</feature>
<gene>
    <name evidence="3" type="ORF">HA50_26245</name>
</gene>
<dbReference type="InterPro" id="IPR014114">
    <property type="entry name" value="TraW"/>
</dbReference>
<dbReference type="STRING" id="55209.HA50_26245"/>
<evidence type="ECO:0000313" key="4">
    <source>
        <dbReference type="Proteomes" id="UP000193749"/>
    </source>
</evidence>
<feature type="signal peptide" evidence="1">
    <location>
        <begin position="1"/>
        <end position="27"/>
    </location>
</feature>
<dbReference type="NCBIfam" id="TIGR02743">
    <property type="entry name" value="TraW"/>
    <property type="match status" value="1"/>
</dbReference>
<evidence type="ECO:0000256" key="1">
    <source>
        <dbReference type="SAM" id="SignalP"/>
    </source>
</evidence>
<dbReference type="NCBIfam" id="NF010298">
    <property type="entry name" value="PRK13738.1"/>
    <property type="match status" value="1"/>
</dbReference>
<evidence type="ECO:0000259" key="2">
    <source>
        <dbReference type="Pfam" id="PF12477"/>
    </source>
</evidence>
<dbReference type="AlphaFoldDB" id="A0A1X1EMB8"/>
<evidence type="ECO:0000313" key="3">
    <source>
        <dbReference type="EMBL" id="ORM90075.1"/>
    </source>
</evidence>
<reference evidence="3 4" key="1">
    <citation type="journal article" date="2017" name="Antonie Van Leeuwenhoek">
        <title>Phylogenomic resolution of the bacterial genus Pantoea and its relationship with Erwinia and Tatumella.</title>
        <authorList>
            <person name="Palmer M."/>
            <person name="Steenkamp E.T."/>
            <person name="Coetzee M.P."/>
            <person name="Chan W.Y."/>
            <person name="van Zyl E."/>
            <person name="De Maayer P."/>
            <person name="Coutinho T.A."/>
            <person name="Blom J."/>
            <person name="Smits T.H."/>
            <person name="Duffy B."/>
            <person name="Venter S.N."/>
        </authorList>
    </citation>
    <scope>NUCLEOTIDE SEQUENCE [LARGE SCALE GENOMIC DNA]</scope>
    <source>
        <strain evidence="3 4">LMG 2657</strain>
    </source>
</reference>
<organism evidence="3 4">
    <name type="scientific">Pantoea cypripedii</name>
    <name type="common">Pectobacterium cypripedii</name>
    <name type="synonym">Erwinia cypripedii</name>
    <dbReference type="NCBI Taxonomy" id="55209"/>
    <lineage>
        <taxon>Bacteria</taxon>
        <taxon>Pseudomonadati</taxon>
        <taxon>Pseudomonadota</taxon>
        <taxon>Gammaproteobacteria</taxon>
        <taxon>Enterobacterales</taxon>
        <taxon>Erwiniaceae</taxon>
        <taxon>Pantoea</taxon>
    </lineage>
</organism>
<keyword evidence="4" id="KW-1185">Reference proteome</keyword>
<dbReference type="RefSeq" id="WP_084879798.1">
    <property type="nucleotide sequence ID" value="NZ_JAGGMY010000007.1"/>
</dbReference>
<feature type="domain" description="Type-F conjugative transfer system protein TraW N-terminal" evidence="2">
    <location>
        <begin position="11"/>
        <end position="40"/>
    </location>
</feature>
<sequence>MRPRAAVTLLAAVVSLLATAVVQPAQAKDLGTIGHLFPIAEPDLLTFIGQRLQGMRESGELDRLQREAEARVKAHAVRPEPVAGLTPAVKDRTFRYDPTFTVQETVRDMQGNVIARAGDRVNPLDKVPYSETLYFIDGDNPVQMAWVRKQLTGQQNFKVILVKGNIRDSSLALDEPVYFDQYGTLTTKFGFEHTPVRVTRDDRWLRVEEVALK</sequence>
<name>A0A1X1EMB8_PANCY</name>
<dbReference type="EMBL" id="MLJI01000002">
    <property type="protein sequence ID" value="ORM90075.1"/>
    <property type="molecule type" value="Genomic_DNA"/>
</dbReference>
<dbReference type="Proteomes" id="UP000193749">
    <property type="component" value="Unassembled WGS sequence"/>
</dbReference>
<dbReference type="Pfam" id="PF12477">
    <property type="entry name" value="TraW_N"/>
    <property type="match status" value="1"/>
</dbReference>
<dbReference type="InterPro" id="IPR025864">
    <property type="entry name" value="TraW_N_dom"/>
</dbReference>
<keyword evidence="1" id="KW-0732">Signal</keyword>
<proteinExistence type="predicted"/>
<accession>A0A1X1EMB8</accession>
<protein>
    <submittedName>
        <fullName evidence="3">Conjugal transfer protein TraW</fullName>
    </submittedName>
</protein>
<comment type="caution">
    <text evidence="3">The sequence shown here is derived from an EMBL/GenBank/DDBJ whole genome shotgun (WGS) entry which is preliminary data.</text>
</comment>
<dbReference type="OrthoDB" id="6625590at2"/>